<dbReference type="Proteomes" id="UP000256964">
    <property type="component" value="Unassembled WGS sequence"/>
</dbReference>
<feature type="region of interest" description="Disordered" evidence="1">
    <location>
        <begin position="94"/>
        <end position="119"/>
    </location>
</feature>
<reference evidence="2 3" key="1">
    <citation type="journal article" date="2018" name="Biotechnol. Biofuels">
        <title>Integrative visual omics of the white-rot fungus Polyporus brumalis exposes the biotechnological potential of its oxidative enzymes for delignifying raw plant biomass.</title>
        <authorList>
            <person name="Miyauchi S."/>
            <person name="Rancon A."/>
            <person name="Drula E."/>
            <person name="Hage H."/>
            <person name="Chaduli D."/>
            <person name="Favel A."/>
            <person name="Grisel S."/>
            <person name="Henrissat B."/>
            <person name="Herpoel-Gimbert I."/>
            <person name="Ruiz-Duenas F.J."/>
            <person name="Chevret D."/>
            <person name="Hainaut M."/>
            <person name="Lin J."/>
            <person name="Wang M."/>
            <person name="Pangilinan J."/>
            <person name="Lipzen A."/>
            <person name="Lesage-Meessen L."/>
            <person name="Navarro D."/>
            <person name="Riley R."/>
            <person name="Grigoriev I.V."/>
            <person name="Zhou S."/>
            <person name="Raouche S."/>
            <person name="Rosso M.N."/>
        </authorList>
    </citation>
    <scope>NUCLEOTIDE SEQUENCE [LARGE SCALE GENOMIC DNA]</scope>
    <source>
        <strain evidence="2 3">BRFM 1820</strain>
    </source>
</reference>
<protein>
    <submittedName>
        <fullName evidence="2">Uncharacterized protein</fullName>
    </submittedName>
</protein>
<keyword evidence="3" id="KW-1185">Reference proteome</keyword>
<dbReference type="AlphaFoldDB" id="A0A371CVL8"/>
<evidence type="ECO:0000256" key="1">
    <source>
        <dbReference type="SAM" id="MobiDB-lite"/>
    </source>
</evidence>
<proteinExistence type="predicted"/>
<evidence type="ECO:0000313" key="2">
    <source>
        <dbReference type="EMBL" id="RDX44328.1"/>
    </source>
</evidence>
<evidence type="ECO:0000313" key="3">
    <source>
        <dbReference type="Proteomes" id="UP000256964"/>
    </source>
</evidence>
<gene>
    <name evidence="2" type="ORF">OH76DRAFT_1102555</name>
</gene>
<feature type="compositionally biased region" description="Low complexity" evidence="1">
    <location>
        <begin position="94"/>
        <end position="111"/>
    </location>
</feature>
<sequence length="141" mass="15232">MSIPDASKTATLSVTSMSMAVPTLQAQSRFLLPTKKTCLRPSLRSFHEPRRGFRAQTATPLRTVSMCVCYHRLVPDGWLSVPSPSCATECSYCSTQSRTSSTGETSSGRGDSVSESADGKMSTFACYVDSRERSTTSSVRA</sequence>
<accession>A0A371CVL8</accession>
<dbReference type="EMBL" id="KZ857451">
    <property type="protein sequence ID" value="RDX44328.1"/>
    <property type="molecule type" value="Genomic_DNA"/>
</dbReference>
<name>A0A371CVL8_9APHY</name>
<organism evidence="2 3">
    <name type="scientific">Lentinus brumalis</name>
    <dbReference type="NCBI Taxonomy" id="2498619"/>
    <lineage>
        <taxon>Eukaryota</taxon>
        <taxon>Fungi</taxon>
        <taxon>Dikarya</taxon>
        <taxon>Basidiomycota</taxon>
        <taxon>Agaricomycotina</taxon>
        <taxon>Agaricomycetes</taxon>
        <taxon>Polyporales</taxon>
        <taxon>Polyporaceae</taxon>
        <taxon>Lentinus</taxon>
    </lineage>
</organism>